<dbReference type="STRING" id="477690.SAMN05216474_0035"/>
<evidence type="ECO:0000313" key="4">
    <source>
        <dbReference type="EMBL" id="SFT34992.1"/>
    </source>
</evidence>
<dbReference type="GO" id="GO:0004521">
    <property type="term" value="F:RNA endonuclease activity"/>
    <property type="evidence" value="ECO:0007669"/>
    <property type="project" value="TreeGrafter"/>
</dbReference>
<evidence type="ECO:0000259" key="2">
    <source>
        <dbReference type="SMART" id="SM00849"/>
    </source>
</evidence>
<dbReference type="AlphaFoldDB" id="A0A1I6XAA1"/>
<dbReference type="CDD" id="cd16295">
    <property type="entry name" value="TTHA0252-CPSF-like_MBL-fold"/>
    <property type="match status" value="1"/>
</dbReference>
<dbReference type="PANTHER" id="PTHR11203">
    <property type="entry name" value="CLEAVAGE AND POLYADENYLATION SPECIFICITY FACTOR FAMILY MEMBER"/>
    <property type="match status" value="1"/>
</dbReference>
<feature type="domain" description="Metallo-beta-lactamase" evidence="2">
    <location>
        <begin position="22"/>
        <end position="240"/>
    </location>
</feature>
<dbReference type="InterPro" id="IPR011108">
    <property type="entry name" value="RMMBL"/>
</dbReference>
<dbReference type="EMBL" id="FPAS01000001">
    <property type="protein sequence ID" value="SFT34992.1"/>
    <property type="molecule type" value="Genomic_DNA"/>
</dbReference>
<protein>
    <submittedName>
        <fullName evidence="4">Metallo-beta-lactamase family protein</fullName>
    </submittedName>
</protein>
<keyword evidence="1" id="KW-0378">Hydrolase</keyword>
<sequence>MSTMNASDKISLHFLGAAGTVTGSKYLIEVRDKKIMVDCGLFQGLKKLRQLNWDYLPVNVAEIDAVVLTHGHMDHTGYLPRLIKMGYKNAIYGTAPTLDIAEIILRDSAKIQEEEADRANKEGYSKHNPSVPLYDLTDAEKAIHHFKALPEGEWITLFDQIEIRFQYNGHIIGATFIEMNVYGKRFVFSGDIGRKEDLLMRPYKKPQKADILFIESTYGDRIHPKENLYEKIEKIVNHTVQKGGTLIIPSFAVERTQTLMYILWQLKKKGLIPEIPLIMDSPMGANVLKVFHNHKSWHKLSSEECAAMCDAFTIVQEYRETWEVIDDKRPKIVIAGSGMMTGGRVLTYLQQYVGLPETSVLVAGFQADGTRGKKLLNGCLSLKIYGKYYEVKAEVFEIQTLSAHADQAELIDWMSEISNTPEQVFIIHGEAHAADTFRVRLTDTYNWNCYIPELYEIKEFFIDVT</sequence>
<evidence type="ECO:0000259" key="3">
    <source>
        <dbReference type="SMART" id="SM01027"/>
    </source>
</evidence>
<dbReference type="Pfam" id="PF10996">
    <property type="entry name" value="Beta-Casp"/>
    <property type="match status" value="1"/>
</dbReference>
<dbReference type="Proteomes" id="UP000236454">
    <property type="component" value="Unassembled WGS sequence"/>
</dbReference>
<organism evidence="4 5">
    <name type="scientific">Lishizhenia tianjinensis</name>
    <dbReference type="NCBI Taxonomy" id="477690"/>
    <lineage>
        <taxon>Bacteria</taxon>
        <taxon>Pseudomonadati</taxon>
        <taxon>Bacteroidota</taxon>
        <taxon>Flavobacteriia</taxon>
        <taxon>Flavobacteriales</taxon>
        <taxon>Crocinitomicaceae</taxon>
        <taxon>Lishizhenia</taxon>
    </lineage>
</organism>
<reference evidence="4 5" key="1">
    <citation type="submission" date="2016-10" db="EMBL/GenBank/DDBJ databases">
        <authorList>
            <person name="de Groot N.N."/>
        </authorList>
    </citation>
    <scope>NUCLEOTIDE SEQUENCE [LARGE SCALE GENOMIC DNA]</scope>
    <source>
        <strain evidence="4 5">CGMCC 1.7005</strain>
    </source>
</reference>
<dbReference type="SMART" id="SM00849">
    <property type="entry name" value="Lactamase_B"/>
    <property type="match status" value="1"/>
</dbReference>
<dbReference type="PANTHER" id="PTHR11203:SF37">
    <property type="entry name" value="INTEGRATOR COMPLEX SUBUNIT 11"/>
    <property type="match status" value="1"/>
</dbReference>
<keyword evidence="5" id="KW-1185">Reference proteome</keyword>
<dbReference type="InterPro" id="IPR001279">
    <property type="entry name" value="Metallo-B-lactamas"/>
</dbReference>
<dbReference type="SUPFAM" id="SSF56281">
    <property type="entry name" value="Metallo-hydrolase/oxidoreductase"/>
    <property type="match status" value="1"/>
</dbReference>
<accession>A0A1I6XAA1</accession>
<proteinExistence type="predicted"/>
<dbReference type="Pfam" id="PF07521">
    <property type="entry name" value="RMMBL"/>
    <property type="match status" value="1"/>
</dbReference>
<gene>
    <name evidence="4" type="ORF">SAMN05216474_0035</name>
</gene>
<evidence type="ECO:0000313" key="5">
    <source>
        <dbReference type="Proteomes" id="UP000236454"/>
    </source>
</evidence>
<dbReference type="Gene3D" id="3.40.50.10890">
    <property type="match status" value="1"/>
</dbReference>
<dbReference type="Pfam" id="PF00753">
    <property type="entry name" value="Lactamase_B"/>
    <property type="match status" value="1"/>
</dbReference>
<feature type="domain" description="Beta-Casp" evidence="3">
    <location>
        <begin position="256"/>
        <end position="375"/>
    </location>
</feature>
<dbReference type="InterPro" id="IPR050698">
    <property type="entry name" value="MBL"/>
</dbReference>
<dbReference type="Gene3D" id="3.60.15.10">
    <property type="entry name" value="Ribonuclease Z/Hydroxyacylglutathione hydrolase-like"/>
    <property type="match status" value="1"/>
</dbReference>
<dbReference type="SMART" id="SM01027">
    <property type="entry name" value="Beta-Casp"/>
    <property type="match status" value="1"/>
</dbReference>
<dbReference type="InterPro" id="IPR022712">
    <property type="entry name" value="Beta_Casp"/>
</dbReference>
<name>A0A1I6XAA1_9FLAO</name>
<evidence type="ECO:0000256" key="1">
    <source>
        <dbReference type="ARBA" id="ARBA00022801"/>
    </source>
</evidence>
<dbReference type="GO" id="GO:0016787">
    <property type="term" value="F:hydrolase activity"/>
    <property type="evidence" value="ECO:0007669"/>
    <property type="project" value="UniProtKB-KW"/>
</dbReference>
<dbReference type="InterPro" id="IPR036866">
    <property type="entry name" value="RibonucZ/Hydroxyglut_hydro"/>
</dbReference>